<evidence type="ECO:0000313" key="1">
    <source>
        <dbReference type="EMBL" id="GFG40818.1"/>
    </source>
</evidence>
<protein>
    <submittedName>
        <fullName evidence="1">Uncharacterized protein</fullName>
    </submittedName>
</protein>
<organism evidence="1 2">
    <name type="scientific">Coptotermes formosanus</name>
    <name type="common">Formosan subterranean termite</name>
    <dbReference type="NCBI Taxonomy" id="36987"/>
    <lineage>
        <taxon>Eukaryota</taxon>
        <taxon>Metazoa</taxon>
        <taxon>Ecdysozoa</taxon>
        <taxon>Arthropoda</taxon>
        <taxon>Hexapoda</taxon>
        <taxon>Insecta</taxon>
        <taxon>Pterygota</taxon>
        <taxon>Neoptera</taxon>
        <taxon>Polyneoptera</taxon>
        <taxon>Dictyoptera</taxon>
        <taxon>Blattodea</taxon>
        <taxon>Blattoidea</taxon>
        <taxon>Termitoidae</taxon>
        <taxon>Rhinotermitidae</taxon>
        <taxon>Coptotermes</taxon>
    </lineage>
</organism>
<name>A0A6L2QCC6_COPFO</name>
<dbReference type="EMBL" id="BLKM01002630">
    <property type="protein sequence ID" value="GFG40818.1"/>
    <property type="molecule type" value="Genomic_DNA"/>
</dbReference>
<keyword evidence="2" id="KW-1185">Reference proteome</keyword>
<gene>
    <name evidence="1" type="ORF">Cfor_08066</name>
</gene>
<evidence type="ECO:0000313" key="2">
    <source>
        <dbReference type="Proteomes" id="UP000502823"/>
    </source>
</evidence>
<reference evidence="2" key="1">
    <citation type="submission" date="2020-01" db="EMBL/GenBank/DDBJ databases">
        <title>Draft genome sequence of the Termite Coptotermes fromosanus.</title>
        <authorList>
            <person name="Itakura S."/>
            <person name="Yosikawa Y."/>
            <person name="Umezawa K."/>
        </authorList>
    </citation>
    <scope>NUCLEOTIDE SEQUENCE [LARGE SCALE GENOMIC DNA]</scope>
</reference>
<dbReference type="AlphaFoldDB" id="A0A6L2QCC6"/>
<dbReference type="Proteomes" id="UP000502823">
    <property type="component" value="Unassembled WGS sequence"/>
</dbReference>
<sequence length="60" mass="6336">MDASGKLSAIRQCHLGGPCRCGCGTHILFSGRCIATVVWRVPVARSVTSNVSVYTPVLGF</sequence>
<proteinExistence type="predicted"/>
<accession>A0A6L2QCC6</accession>
<comment type="caution">
    <text evidence="1">The sequence shown here is derived from an EMBL/GenBank/DDBJ whole genome shotgun (WGS) entry which is preliminary data.</text>
</comment>
<dbReference type="InParanoid" id="A0A6L2QCC6"/>